<organism evidence="2 3">
    <name type="scientific">Jaapia argillacea MUCL 33604</name>
    <dbReference type="NCBI Taxonomy" id="933084"/>
    <lineage>
        <taxon>Eukaryota</taxon>
        <taxon>Fungi</taxon>
        <taxon>Dikarya</taxon>
        <taxon>Basidiomycota</taxon>
        <taxon>Agaricomycotina</taxon>
        <taxon>Agaricomycetes</taxon>
        <taxon>Agaricomycetidae</taxon>
        <taxon>Jaapiales</taxon>
        <taxon>Jaapiaceae</taxon>
        <taxon>Jaapia</taxon>
    </lineage>
</organism>
<proteinExistence type="predicted"/>
<reference evidence="3" key="1">
    <citation type="journal article" date="2014" name="Proc. Natl. Acad. Sci. U.S.A.">
        <title>Extensive sampling of basidiomycete genomes demonstrates inadequacy of the white-rot/brown-rot paradigm for wood decay fungi.</title>
        <authorList>
            <person name="Riley R."/>
            <person name="Salamov A.A."/>
            <person name="Brown D.W."/>
            <person name="Nagy L.G."/>
            <person name="Floudas D."/>
            <person name="Held B.W."/>
            <person name="Levasseur A."/>
            <person name="Lombard V."/>
            <person name="Morin E."/>
            <person name="Otillar R."/>
            <person name="Lindquist E.A."/>
            <person name="Sun H."/>
            <person name="LaButti K.M."/>
            <person name="Schmutz J."/>
            <person name="Jabbour D."/>
            <person name="Luo H."/>
            <person name="Baker S.E."/>
            <person name="Pisabarro A.G."/>
            <person name="Walton J.D."/>
            <person name="Blanchette R.A."/>
            <person name="Henrissat B."/>
            <person name="Martin F."/>
            <person name="Cullen D."/>
            <person name="Hibbett D.S."/>
            <person name="Grigoriev I.V."/>
        </authorList>
    </citation>
    <scope>NUCLEOTIDE SEQUENCE [LARGE SCALE GENOMIC DNA]</scope>
    <source>
        <strain evidence="3">MUCL 33604</strain>
    </source>
</reference>
<dbReference type="InParanoid" id="A0A067Q616"/>
<evidence type="ECO:0000256" key="1">
    <source>
        <dbReference type="SAM" id="MobiDB-lite"/>
    </source>
</evidence>
<dbReference type="OrthoDB" id="3232711at2759"/>
<protein>
    <submittedName>
        <fullName evidence="2">Uncharacterized protein</fullName>
    </submittedName>
</protein>
<evidence type="ECO:0000313" key="3">
    <source>
        <dbReference type="Proteomes" id="UP000027265"/>
    </source>
</evidence>
<gene>
    <name evidence="2" type="ORF">JAAARDRAFT_47246</name>
</gene>
<dbReference type="Proteomes" id="UP000027265">
    <property type="component" value="Unassembled WGS sequence"/>
</dbReference>
<feature type="region of interest" description="Disordered" evidence="1">
    <location>
        <begin position="78"/>
        <end position="104"/>
    </location>
</feature>
<dbReference type="EMBL" id="KL197718">
    <property type="protein sequence ID" value="KDQ58046.1"/>
    <property type="molecule type" value="Genomic_DNA"/>
</dbReference>
<keyword evidence="3" id="KW-1185">Reference proteome</keyword>
<dbReference type="AlphaFoldDB" id="A0A067Q616"/>
<evidence type="ECO:0000313" key="2">
    <source>
        <dbReference type="EMBL" id="KDQ58046.1"/>
    </source>
</evidence>
<accession>A0A067Q616</accession>
<sequence length="109" mass="12169">MHWAIVYCKWKATWWMSQKTRREDLSEDLAEGLCAYASEQAISERHCALNWQTSWAAARALAKETTKKLTTSASLVDGESFGDEENMGADADAPSLAEDFDDDDGLCML</sequence>
<dbReference type="HOGENOM" id="CLU_2184350_0_0_1"/>
<name>A0A067Q616_9AGAM</name>